<evidence type="ECO:0000256" key="7">
    <source>
        <dbReference type="ARBA" id="ARBA00023015"/>
    </source>
</evidence>
<keyword evidence="13" id="KW-0489">Methyltransferase</keyword>
<keyword evidence="7" id="KW-0805">Transcription regulation</keyword>
<dbReference type="GO" id="GO:0005634">
    <property type="term" value="C:nucleus"/>
    <property type="evidence" value="ECO:0007669"/>
    <property type="project" value="UniProtKB-SubCell"/>
</dbReference>
<name>A0A5A9N3K8_9TELE</name>
<dbReference type="GO" id="GO:0008270">
    <property type="term" value="F:zinc ion binding"/>
    <property type="evidence" value="ECO:0007669"/>
    <property type="project" value="UniProtKB-KW"/>
</dbReference>
<reference evidence="13 14" key="1">
    <citation type="journal article" date="2019" name="Mol. Ecol. Resour.">
        <title>Chromosome-level genome assembly of Triplophysa tibetana, a fish adapted to the harsh high-altitude environment of the Tibetan Plateau.</title>
        <authorList>
            <person name="Yang X."/>
            <person name="Liu H."/>
            <person name="Ma Z."/>
            <person name="Zou Y."/>
            <person name="Zou M."/>
            <person name="Mao Y."/>
            <person name="Li X."/>
            <person name="Wang H."/>
            <person name="Chen T."/>
            <person name="Wang W."/>
            <person name="Yang R."/>
        </authorList>
    </citation>
    <scope>NUCLEOTIDE SEQUENCE [LARGE SCALE GENOMIC DNA]</scope>
    <source>
        <strain evidence="13">TTIB1903HZAU</strain>
        <tissue evidence="13">Muscle</tissue>
    </source>
</reference>
<evidence type="ECO:0000259" key="12">
    <source>
        <dbReference type="PROSITE" id="PS50280"/>
    </source>
</evidence>
<protein>
    <submittedName>
        <fullName evidence="13">Histone-lysine N-methyltransferase PRDM9</fullName>
    </submittedName>
</protein>
<dbReference type="InterPro" id="IPR013087">
    <property type="entry name" value="Znf_C2H2_type"/>
</dbReference>
<evidence type="ECO:0000256" key="4">
    <source>
        <dbReference type="ARBA" id="ARBA00022737"/>
    </source>
</evidence>
<keyword evidence="5 10" id="KW-0863">Zinc-finger</keyword>
<dbReference type="Pfam" id="PF00096">
    <property type="entry name" value="zf-C2H2"/>
    <property type="match status" value="6"/>
</dbReference>
<keyword evidence="14" id="KW-1185">Reference proteome</keyword>
<gene>
    <name evidence="13" type="ORF">E1301_Tti015533</name>
</gene>
<dbReference type="InterPro" id="IPR036236">
    <property type="entry name" value="Znf_C2H2_sf"/>
</dbReference>
<dbReference type="PROSITE" id="PS50280">
    <property type="entry name" value="SET"/>
    <property type="match status" value="1"/>
</dbReference>
<dbReference type="PROSITE" id="PS00028">
    <property type="entry name" value="ZINC_FINGER_C2H2_1"/>
    <property type="match status" value="7"/>
</dbReference>
<dbReference type="SMART" id="SM00355">
    <property type="entry name" value="ZnF_C2H2"/>
    <property type="match status" value="7"/>
</dbReference>
<dbReference type="PANTHER" id="PTHR16515">
    <property type="entry name" value="PR DOMAIN ZINC FINGER PROTEIN"/>
    <property type="match status" value="1"/>
</dbReference>
<evidence type="ECO:0000313" key="13">
    <source>
        <dbReference type="EMBL" id="KAA0703621.1"/>
    </source>
</evidence>
<dbReference type="EMBL" id="SOYY01000023">
    <property type="protein sequence ID" value="KAA0703621.1"/>
    <property type="molecule type" value="Genomic_DNA"/>
</dbReference>
<feature type="domain" description="C2H2-type" evidence="11">
    <location>
        <begin position="133"/>
        <end position="160"/>
    </location>
</feature>
<feature type="domain" description="C2H2-type" evidence="11">
    <location>
        <begin position="180"/>
        <end position="207"/>
    </location>
</feature>
<dbReference type="AlphaFoldDB" id="A0A5A9N3K8"/>
<keyword evidence="8" id="KW-0804">Transcription</keyword>
<dbReference type="GO" id="GO:0010468">
    <property type="term" value="P:regulation of gene expression"/>
    <property type="evidence" value="ECO:0007669"/>
    <property type="project" value="TreeGrafter"/>
</dbReference>
<comment type="caution">
    <text evidence="13">The sequence shown here is derived from an EMBL/GenBank/DDBJ whole genome shotgun (WGS) entry which is preliminary data.</text>
</comment>
<comment type="similarity">
    <text evidence="2">Belongs to the krueppel C2H2-type zinc-finger protein family.</text>
</comment>
<evidence type="ECO:0000256" key="2">
    <source>
        <dbReference type="ARBA" id="ARBA00006991"/>
    </source>
</evidence>
<feature type="domain" description="SET" evidence="12">
    <location>
        <begin position="1"/>
        <end position="78"/>
    </location>
</feature>
<dbReference type="Gene3D" id="2.170.270.10">
    <property type="entry name" value="SET domain"/>
    <property type="match status" value="1"/>
</dbReference>
<dbReference type="FunFam" id="3.30.160.60:FF:001498">
    <property type="entry name" value="Zinc finger protein 404"/>
    <property type="match status" value="3"/>
</dbReference>
<feature type="domain" description="C2H2-type" evidence="11">
    <location>
        <begin position="208"/>
        <end position="235"/>
    </location>
</feature>
<dbReference type="FunFam" id="3.30.160.60:FF:000029">
    <property type="entry name" value="GLI family zinc finger 4"/>
    <property type="match status" value="1"/>
</dbReference>
<feature type="domain" description="C2H2-type" evidence="11">
    <location>
        <begin position="105"/>
        <end position="132"/>
    </location>
</feature>
<dbReference type="PANTHER" id="PTHR16515:SF57">
    <property type="entry name" value="ZINC FINGER PROTEIN 154-LIKE"/>
    <property type="match status" value="1"/>
</dbReference>
<accession>A0A5A9N3K8</accession>
<feature type="domain" description="C2H2-type" evidence="11">
    <location>
        <begin position="292"/>
        <end position="319"/>
    </location>
</feature>
<dbReference type="Pfam" id="PF21549">
    <property type="entry name" value="PRDM2_PR"/>
    <property type="match status" value="1"/>
</dbReference>
<evidence type="ECO:0000256" key="5">
    <source>
        <dbReference type="ARBA" id="ARBA00022771"/>
    </source>
</evidence>
<organism evidence="13 14">
    <name type="scientific">Triplophysa tibetana</name>
    <dbReference type="NCBI Taxonomy" id="1572043"/>
    <lineage>
        <taxon>Eukaryota</taxon>
        <taxon>Metazoa</taxon>
        <taxon>Chordata</taxon>
        <taxon>Craniata</taxon>
        <taxon>Vertebrata</taxon>
        <taxon>Euteleostomi</taxon>
        <taxon>Actinopterygii</taxon>
        <taxon>Neopterygii</taxon>
        <taxon>Teleostei</taxon>
        <taxon>Ostariophysi</taxon>
        <taxon>Cypriniformes</taxon>
        <taxon>Nemacheilidae</taxon>
        <taxon>Triplophysa</taxon>
    </lineage>
</organism>
<proteinExistence type="inferred from homology"/>
<dbReference type="GO" id="GO:0045596">
    <property type="term" value="P:negative regulation of cell differentiation"/>
    <property type="evidence" value="ECO:0007669"/>
    <property type="project" value="UniProtKB-ARBA"/>
</dbReference>
<keyword evidence="6" id="KW-0862">Zinc</keyword>
<evidence type="ECO:0000256" key="3">
    <source>
        <dbReference type="ARBA" id="ARBA00022723"/>
    </source>
</evidence>
<sequence length="433" mass="50236">MPQTFWLCVEHFKVSEKDTARDLPHGSKFLNESVFYRYVNCARSEEEQNLVAFQYKKEILYRCCPPIKTGEELLVWYGEEYARDFGVTFNHLWNTKCSDRGEKPYDCTQCGKRFSRLGDLSVHQRIHTGEKPYLCTQCGKSFSLLSLHTAHRRIHTGEKSYHCLHDISRHNCIHTEKKLHQCSRCSRTFSRPYDLRVHQRTHTGEKPYCCKQCGKNFSQSSHLSVHKRTHTGEKPYHCLECGKNFFRSSDLRAHQRTHTGEKPHHCTQCGKSFSRSKDLCEHQRTHTLEKPYHCSQCGKSFAQTSHLSRHQRTHTEEKPYHCKQCGKCFSRLVLFPLANLQRSSVVSVFNFLRDELEEQLSSSTMKTSSLTTMIGSAIVKQKLFPGAQFGTLRVQLDCIQKKLSQLSLENTKKSVTSSDRGVMRGKAIWIKKT</sequence>
<keyword evidence="9" id="KW-0539">Nucleus</keyword>
<comment type="subcellular location">
    <subcellularLocation>
        <location evidence="1">Nucleus</location>
    </subcellularLocation>
</comment>
<evidence type="ECO:0000259" key="11">
    <source>
        <dbReference type="PROSITE" id="PS50157"/>
    </source>
</evidence>
<dbReference type="Proteomes" id="UP000324632">
    <property type="component" value="Chromosome 23"/>
</dbReference>
<evidence type="ECO:0000256" key="9">
    <source>
        <dbReference type="ARBA" id="ARBA00023242"/>
    </source>
</evidence>
<evidence type="ECO:0000313" key="14">
    <source>
        <dbReference type="Proteomes" id="UP000324632"/>
    </source>
</evidence>
<dbReference type="FunFam" id="3.30.160.60:FF:000912">
    <property type="entry name" value="Zinc finger protein 660"/>
    <property type="match status" value="1"/>
</dbReference>
<dbReference type="GO" id="GO:0032259">
    <property type="term" value="P:methylation"/>
    <property type="evidence" value="ECO:0007669"/>
    <property type="project" value="UniProtKB-KW"/>
</dbReference>
<dbReference type="InterPro" id="IPR050331">
    <property type="entry name" value="Zinc_finger"/>
</dbReference>
<dbReference type="SUPFAM" id="SSF57667">
    <property type="entry name" value="beta-beta-alpha zinc fingers"/>
    <property type="match status" value="4"/>
</dbReference>
<keyword evidence="13" id="KW-0808">Transferase</keyword>
<dbReference type="PROSITE" id="PS50157">
    <property type="entry name" value="ZINC_FINGER_C2H2_2"/>
    <property type="match status" value="7"/>
</dbReference>
<keyword evidence="4" id="KW-0677">Repeat</keyword>
<dbReference type="Gene3D" id="3.30.160.60">
    <property type="entry name" value="Classic Zinc Finger"/>
    <property type="match status" value="8"/>
</dbReference>
<dbReference type="InterPro" id="IPR001214">
    <property type="entry name" value="SET_dom"/>
</dbReference>
<dbReference type="FunFam" id="3.30.160.60:FF:002343">
    <property type="entry name" value="Zinc finger protein 33A"/>
    <property type="match status" value="1"/>
</dbReference>
<evidence type="ECO:0000256" key="6">
    <source>
        <dbReference type="ARBA" id="ARBA00022833"/>
    </source>
</evidence>
<feature type="domain" description="C2H2-type" evidence="11">
    <location>
        <begin position="264"/>
        <end position="291"/>
    </location>
</feature>
<dbReference type="InterPro" id="IPR046341">
    <property type="entry name" value="SET_dom_sf"/>
</dbReference>
<dbReference type="FunFam" id="3.30.160.60:FF:000423">
    <property type="entry name" value="Uncharacterized protein"/>
    <property type="match status" value="1"/>
</dbReference>
<feature type="domain" description="C2H2-type" evidence="11">
    <location>
        <begin position="236"/>
        <end position="263"/>
    </location>
</feature>
<evidence type="ECO:0000256" key="1">
    <source>
        <dbReference type="ARBA" id="ARBA00004123"/>
    </source>
</evidence>
<evidence type="ECO:0000256" key="8">
    <source>
        <dbReference type="ARBA" id="ARBA00023163"/>
    </source>
</evidence>
<dbReference type="GO" id="GO:0008168">
    <property type="term" value="F:methyltransferase activity"/>
    <property type="evidence" value="ECO:0007669"/>
    <property type="project" value="UniProtKB-KW"/>
</dbReference>
<keyword evidence="3" id="KW-0479">Metal-binding</keyword>
<evidence type="ECO:0000256" key="10">
    <source>
        <dbReference type="PROSITE-ProRule" id="PRU00042"/>
    </source>
</evidence>